<name>A0A6A0GYU0_HYAAZ</name>
<dbReference type="GO" id="GO:0032039">
    <property type="term" value="C:integrator complex"/>
    <property type="evidence" value="ECO:0007669"/>
    <property type="project" value="TreeGrafter"/>
</dbReference>
<accession>A0A6A0GYU0</accession>
<dbReference type="OrthoDB" id="9449012at2759"/>
<dbReference type="PANTHER" id="PTHR12957:SF2">
    <property type="entry name" value="INTEGRATOR COMPLEX SUBUNIT 6"/>
    <property type="match status" value="1"/>
</dbReference>
<evidence type="ECO:0000313" key="2">
    <source>
        <dbReference type="EMBL" id="KAA0193036.1"/>
    </source>
</evidence>
<sequence>MAGIDTYGAGRSPFFLEPSLIVVITDGGRLTAPAGVQDEMFSGHKSSSIPGAELTREMYRWDQRLFALVLRLTGTPAQDPPPPPTPPNGGSASACSSIVPSDNSHLDRLCDATGGHYLN</sequence>
<dbReference type="InterPro" id="IPR051113">
    <property type="entry name" value="Integrator_subunit6"/>
</dbReference>
<gene>
    <name evidence="2" type="ORF">HAZT_HAZT004907</name>
</gene>
<feature type="compositionally biased region" description="Pro residues" evidence="1">
    <location>
        <begin position="78"/>
        <end position="87"/>
    </location>
</feature>
<reference evidence="2" key="3">
    <citation type="submission" date="2019-06" db="EMBL/GenBank/DDBJ databases">
        <authorList>
            <person name="Poynton C."/>
            <person name="Hasenbein S."/>
            <person name="Benoit J.B."/>
            <person name="Sepulveda M.S."/>
            <person name="Poelchau M.F."/>
            <person name="Murali S.C."/>
            <person name="Chen S."/>
            <person name="Glastad K.M."/>
            <person name="Werren J.H."/>
            <person name="Vineis J.H."/>
            <person name="Bowen J.L."/>
            <person name="Friedrich M."/>
            <person name="Jones J."/>
            <person name="Robertson H.M."/>
            <person name="Feyereisen R."/>
            <person name="Mechler-Hickson A."/>
            <person name="Mathers N."/>
            <person name="Lee C.E."/>
            <person name="Colbourne J.K."/>
            <person name="Biales A."/>
            <person name="Johnston J.S."/>
            <person name="Wellborn G.A."/>
            <person name="Rosendale A.J."/>
            <person name="Cridge A.G."/>
            <person name="Munoz-Torres M.C."/>
            <person name="Bain P.A."/>
            <person name="Manny A.R."/>
            <person name="Major K.M."/>
            <person name="Lambert F.N."/>
            <person name="Vulpe C.D."/>
            <person name="Tuck P."/>
            <person name="Blalock B.J."/>
            <person name="Lin Y.-Y."/>
            <person name="Smith M.E."/>
            <person name="Ochoa-Acuna H."/>
            <person name="Chen M.-J.M."/>
            <person name="Childers C.P."/>
            <person name="Qu J."/>
            <person name="Dugan S."/>
            <person name="Lee S.L."/>
            <person name="Chao H."/>
            <person name="Dinh H."/>
            <person name="Han Y."/>
            <person name="Doddapaneni H."/>
            <person name="Worley K.C."/>
            <person name="Muzny D.M."/>
            <person name="Gibbs R.A."/>
            <person name="Richards S."/>
        </authorList>
    </citation>
    <scope>NUCLEOTIDE SEQUENCE</scope>
    <source>
        <strain evidence="2">HAZT.00-mixed</strain>
        <tissue evidence="2">Whole organism</tissue>
    </source>
</reference>
<reference evidence="2" key="2">
    <citation type="journal article" date="2018" name="Environ. Sci. Technol.">
        <title>The Toxicogenome of Hyalella azteca: A Model for Sediment Ecotoxicology and Evolutionary Toxicology.</title>
        <authorList>
            <person name="Poynton H.C."/>
            <person name="Hasenbein S."/>
            <person name="Benoit J.B."/>
            <person name="Sepulveda M.S."/>
            <person name="Poelchau M.F."/>
            <person name="Hughes D.S.T."/>
            <person name="Murali S.C."/>
            <person name="Chen S."/>
            <person name="Glastad K.M."/>
            <person name="Goodisman M.A.D."/>
            <person name="Werren J.H."/>
            <person name="Vineis J.H."/>
            <person name="Bowen J.L."/>
            <person name="Friedrich M."/>
            <person name="Jones J."/>
            <person name="Robertson H.M."/>
            <person name="Feyereisen R."/>
            <person name="Mechler-Hickson A."/>
            <person name="Mathers N."/>
            <person name="Lee C.E."/>
            <person name="Colbourne J.K."/>
            <person name="Biales A."/>
            <person name="Johnston J.S."/>
            <person name="Wellborn G.A."/>
            <person name="Rosendale A.J."/>
            <person name="Cridge A.G."/>
            <person name="Munoz-Torres M.C."/>
            <person name="Bain P.A."/>
            <person name="Manny A.R."/>
            <person name="Major K.M."/>
            <person name="Lambert F.N."/>
            <person name="Vulpe C.D."/>
            <person name="Tuck P."/>
            <person name="Blalock B.J."/>
            <person name="Lin Y.Y."/>
            <person name="Smith M.E."/>
            <person name="Ochoa-Acuna H."/>
            <person name="Chen M.M."/>
            <person name="Childers C.P."/>
            <person name="Qu J."/>
            <person name="Dugan S."/>
            <person name="Lee S.L."/>
            <person name="Chao H."/>
            <person name="Dinh H."/>
            <person name="Han Y."/>
            <person name="Doddapaneni H."/>
            <person name="Worley K.C."/>
            <person name="Muzny D.M."/>
            <person name="Gibbs R.A."/>
            <person name="Richards S."/>
        </authorList>
    </citation>
    <scope>NUCLEOTIDE SEQUENCE</scope>
    <source>
        <strain evidence="2">HAZT.00-mixed</strain>
        <tissue evidence="2">Whole organism</tissue>
    </source>
</reference>
<evidence type="ECO:0000256" key="1">
    <source>
        <dbReference type="SAM" id="MobiDB-lite"/>
    </source>
</evidence>
<dbReference type="GO" id="GO:0034472">
    <property type="term" value="P:snRNA 3'-end processing"/>
    <property type="evidence" value="ECO:0007669"/>
    <property type="project" value="TreeGrafter"/>
</dbReference>
<reference evidence="2" key="1">
    <citation type="submission" date="2014-08" db="EMBL/GenBank/DDBJ databases">
        <authorList>
            <person name="Murali S."/>
            <person name="Richards S."/>
            <person name="Bandaranaike D."/>
            <person name="Bellair M."/>
            <person name="Blankenburg K."/>
            <person name="Chao H."/>
            <person name="Dinh H."/>
            <person name="Doddapaneni H."/>
            <person name="Dugan-Rocha S."/>
            <person name="Elkadiri S."/>
            <person name="Gnanaolivu R."/>
            <person name="Hughes D."/>
            <person name="Lee S."/>
            <person name="Li M."/>
            <person name="Ming W."/>
            <person name="Munidasa M."/>
            <person name="Muniz J."/>
            <person name="Nguyen L."/>
            <person name="Osuji N."/>
            <person name="Pu L.-L."/>
            <person name="Puazo M."/>
            <person name="Skinner E."/>
            <person name="Qu C."/>
            <person name="Quiroz J."/>
            <person name="Raj R."/>
            <person name="Weissenberger G."/>
            <person name="Xin Y."/>
            <person name="Zou X."/>
            <person name="Han Y."/>
            <person name="Worley K."/>
            <person name="Muzny D."/>
            <person name="Gibbs R."/>
        </authorList>
    </citation>
    <scope>NUCLEOTIDE SEQUENCE</scope>
    <source>
        <strain evidence="2">HAZT.00-mixed</strain>
        <tissue evidence="2">Whole organism</tissue>
    </source>
</reference>
<dbReference type="Proteomes" id="UP000711488">
    <property type="component" value="Unassembled WGS sequence"/>
</dbReference>
<protein>
    <submittedName>
        <fullName evidence="2">Uncharacterized protein</fullName>
    </submittedName>
</protein>
<proteinExistence type="predicted"/>
<dbReference type="AlphaFoldDB" id="A0A6A0GYU0"/>
<dbReference type="EMBL" id="JQDR03011244">
    <property type="protein sequence ID" value="KAA0193036.1"/>
    <property type="molecule type" value="Genomic_DNA"/>
</dbReference>
<dbReference type="PANTHER" id="PTHR12957">
    <property type="entry name" value="DEAD/H BOX POLYPEPTIDE 26/DICE1-RELATED"/>
    <property type="match status" value="1"/>
</dbReference>
<feature type="compositionally biased region" description="Polar residues" evidence="1">
    <location>
        <begin position="88"/>
        <end position="100"/>
    </location>
</feature>
<comment type="caution">
    <text evidence="2">The sequence shown here is derived from an EMBL/GenBank/DDBJ whole genome shotgun (WGS) entry which is preliminary data.</text>
</comment>
<organism evidence="2">
    <name type="scientific">Hyalella azteca</name>
    <name type="common">Amphipod</name>
    <dbReference type="NCBI Taxonomy" id="294128"/>
    <lineage>
        <taxon>Eukaryota</taxon>
        <taxon>Metazoa</taxon>
        <taxon>Ecdysozoa</taxon>
        <taxon>Arthropoda</taxon>
        <taxon>Crustacea</taxon>
        <taxon>Multicrustacea</taxon>
        <taxon>Malacostraca</taxon>
        <taxon>Eumalacostraca</taxon>
        <taxon>Peracarida</taxon>
        <taxon>Amphipoda</taxon>
        <taxon>Senticaudata</taxon>
        <taxon>Talitrida</taxon>
        <taxon>Talitroidea</taxon>
        <taxon>Hyalellidae</taxon>
        <taxon>Hyalella</taxon>
    </lineage>
</organism>
<feature type="region of interest" description="Disordered" evidence="1">
    <location>
        <begin position="73"/>
        <end position="100"/>
    </location>
</feature>